<feature type="transmembrane region" description="Helical" evidence="1">
    <location>
        <begin position="112"/>
        <end position="131"/>
    </location>
</feature>
<evidence type="ECO:0000256" key="1">
    <source>
        <dbReference type="SAM" id="Phobius"/>
    </source>
</evidence>
<keyword evidence="3" id="KW-1185">Reference proteome</keyword>
<dbReference type="Gene3D" id="1.10.1760.20">
    <property type="match status" value="1"/>
</dbReference>
<proteinExistence type="predicted"/>
<feature type="transmembrane region" description="Helical" evidence="1">
    <location>
        <begin position="193"/>
        <end position="215"/>
    </location>
</feature>
<protein>
    <submittedName>
        <fullName evidence="2">ECF transporter S component (Folate family)</fullName>
    </submittedName>
</protein>
<evidence type="ECO:0000313" key="2">
    <source>
        <dbReference type="EMBL" id="MBP2032100.1"/>
    </source>
</evidence>
<feature type="transmembrane region" description="Helical" evidence="1">
    <location>
        <begin position="151"/>
        <end position="173"/>
    </location>
</feature>
<name>A0ABS4KPY2_9CLOT</name>
<accession>A0ABS4KPY2</accession>
<evidence type="ECO:0000313" key="3">
    <source>
        <dbReference type="Proteomes" id="UP001519307"/>
    </source>
</evidence>
<sequence>MKNQINTKSLITTALFVAIALVMRAFSINIVAGGVLTMKINFSAIFYILPGFLFGPLYGGIAGGLIDILGYFITPIGAYIPLITLTNVIAGFLPAVLLGVLKRIDSDKIRKFYGTFFILMFLVGLINFISVKFMPLNPLGKMFIALGKKSQYLGTGLMLIASIGILILLVSMVINKSRSGRLYEYINSRYFKFVVVIGISGAIVTTLNTYILLIFTPSLITKGFMVLWIPRMFESLFITLINSYIVCMLMYYYELLEKKVLEKA</sequence>
<reference evidence="2 3" key="1">
    <citation type="submission" date="2021-03" db="EMBL/GenBank/DDBJ databases">
        <title>Genomic Encyclopedia of Type Strains, Phase IV (KMG-IV): sequencing the most valuable type-strain genomes for metagenomic binning, comparative biology and taxonomic classification.</title>
        <authorList>
            <person name="Goeker M."/>
        </authorList>
    </citation>
    <scope>NUCLEOTIDE SEQUENCE [LARGE SCALE GENOMIC DNA]</scope>
    <source>
        <strain evidence="2 3">DSM 28783</strain>
    </source>
</reference>
<keyword evidence="1" id="KW-0812">Transmembrane</keyword>
<feature type="transmembrane region" description="Helical" evidence="1">
    <location>
        <begin position="79"/>
        <end position="100"/>
    </location>
</feature>
<feature type="transmembrane region" description="Helical" evidence="1">
    <location>
        <begin position="44"/>
        <end position="73"/>
    </location>
</feature>
<dbReference type="RefSeq" id="WP_209701017.1">
    <property type="nucleotide sequence ID" value="NZ_JAGGLM010000002.1"/>
</dbReference>
<comment type="caution">
    <text evidence="2">The sequence shown here is derived from an EMBL/GenBank/DDBJ whole genome shotgun (WGS) entry which is preliminary data.</text>
</comment>
<dbReference type="InterPro" id="IPR024529">
    <property type="entry name" value="ECF_trnsprt_substrate-spec"/>
</dbReference>
<dbReference type="Pfam" id="PF12822">
    <property type="entry name" value="ECF_trnsprt"/>
    <property type="match status" value="1"/>
</dbReference>
<feature type="transmembrane region" description="Helical" evidence="1">
    <location>
        <begin position="12"/>
        <end position="32"/>
    </location>
</feature>
<keyword evidence="1" id="KW-1133">Transmembrane helix</keyword>
<keyword evidence="1" id="KW-0472">Membrane</keyword>
<organism evidence="2 3">
    <name type="scientific">Clostridium algifaecis</name>
    <dbReference type="NCBI Taxonomy" id="1472040"/>
    <lineage>
        <taxon>Bacteria</taxon>
        <taxon>Bacillati</taxon>
        <taxon>Bacillota</taxon>
        <taxon>Clostridia</taxon>
        <taxon>Eubacteriales</taxon>
        <taxon>Clostridiaceae</taxon>
        <taxon>Clostridium</taxon>
    </lineage>
</organism>
<feature type="transmembrane region" description="Helical" evidence="1">
    <location>
        <begin position="235"/>
        <end position="253"/>
    </location>
</feature>
<dbReference type="EMBL" id="JAGGLM010000002">
    <property type="protein sequence ID" value="MBP2032100.1"/>
    <property type="molecule type" value="Genomic_DNA"/>
</dbReference>
<gene>
    <name evidence="2" type="ORF">J2Z42_000765</name>
</gene>
<dbReference type="Proteomes" id="UP001519307">
    <property type="component" value="Unassembled WGS sequence"/>
</dbReference>